<evidence type="ECO:0000256" key="1">
    <source>
        <dbReference type="SAM" id="MobiDB-lite"/>
    </source>
</evidence>
<gene>
    <name evidence="2" type="ORF">GLOTRDRAFT_126973</name>
</gene>
<proteinExistence type="predicted"/>
<dbReference type="OMA" id="EDNPPWC"/>
<accession>S7QF59</accession>
<evidence type="ECO:0000313" key="2">
    <source>
        <dbReference type="EMBL" id="EPQ58476.1"/>
    </source>
</evidence>
<organism evidence="2 3">
    <name type="scientific">Gloeophyllum trabeum (strain ATCC 11539 / FP-39264 / Madison 617)</name>
    <name type="common">Brown rot fungus</name>
    <dbReference type="NCBI Taxonomy" id="670483"/>
    <lineage>
        <taxon>Eukaryota</taxon>
        <taxon>Fungi</taxon>
        <taxon>Dikarya</taxon>
        <taxon>Basidiomycota</taxon>
        <taxon>Agaricomycotina</taxon>
        <taxon>Agaricomycetes</taxon>
        <taxon>Gloeophyllales</taxon>
        <taxon>Gloeophyllaceae</taxon>
        <taxon>Gloeophyllum</taxon>
    </lineage>
</organism>
<dbReference type="OrthoDB" id="3066311at2759"/>
<dbReference type="RefSeq" id="XP_007863643.1">
    <property type="nucleotide sequence ID" value="XM_007865452.1"/>
</dbReference>
<feature type="compositionally biased region" description="Low complexity" evidence="1">
    <location>
        <begin position="269"/>
        <end position="295"/>
    </location>
</feature>
<dbReference type="Proteomes" id="UP000030669">
    <property type="component" value="Unassembled WGS sequence"/>
</dbReference>
<feature type="region of interest" description="Disordered" evidence="1">
    <location>
        <begin position="339"/>
        <end position="450"/>
    </location>
</feature>
<feature type="region of interest" description="Disordered" evidence="1">
    <location>
        <begin position="199"/>
        <end position="239"/>
    </location>
</feature>
<name>S7QF59_GLOTA</name>
<feature type="region of interest" description="Disordered" evidence="1">
    <location>
        <begin position="1"/>
        <end position="28"/>
    </location>
</feature>
<evidence type="ECO:0000313" key="3">
    <source>
        <dbReference type="Proteomes" id="UP000030669"/>
    </source>
</evidence>
<sequence length="475" mass="51140">MAAVLPSNPDTPQPGLTPDSPSSLPLPNVFVIPPEEEQAHSPPYCCFDAAAPIEEDSYVFTDMDCLDVAMNLVHQSPDSPTFHRPYESDWDHDMVMPRRADGQSHTAQQWENAVREARRYYEAGEDSEIIEVIKVRKNEGMGDIFDGRLEEEVLRKSQGMTLKSRASQAFRSIKNIGKSSRKVHAKDVFAGSEEYRGSLESNATTIRSENHPERGNAPRSQTPEARPRKLLRRKSRPLSSMFTLAQGARSATNVATAPAAHEPASLVISDSESQPSPNSSTAGSSGASGSGTSSSVDELGSSPRLVAPEEPARSVSPTLSIKRSFSRRLSMLNLNRIFTPSSVPSDEPSAARPVPAPYPIPTPISPDSRSIQFSPCPTESSSEALATPTDEFRSPSLPSLPASSSLDLSSLGIVTPENSASSIPTSNSTTSTMTHPSAKGSPNSETAAEVGELHLDSLHFDSLHFDAEEFDISLS</sequence>
<dbReference type="KEGG" id="gtr:GLOTRDRAFT_126973"/>
<reference evidence="2 3" key="1">
    <citation type="journal article" date="2012" name="Science">
        <title>The Paleozoic origin of enzymatic lignin decomposition reconstructed from 31 fungal genomes.</title>
        <authorList>
            <person name="Floudas D."/>
            <person name="Binder M."/>
            <person name="Riley R."/>
            <person name="Barry K."/>
            <person name="Blanchette R.A."/>
            <person name="Henrissat B."/>
            <person name="Martinez A.T."/>
            <person name="Otillar R."/>
            <person name="Spatafora J.W."/>
            <person name="Yadav J.S."/>
            <person name="Aerts A."/>
            <person name="Benoit I."/>
            <person name="Boyd A."/>
            <person name="Carlson A."/>
            <person name="Copeland A."/>
            <person name="Coutinho P.M."/>
            <person name="de Vries R.P."/>
            <person name="Ferreira P."/>
            <person name="Findley K."/>
            <person name="Foster B."/>
            <person name="Gaskell J."/>
            <person name="Glotzer D."/>
            <person name="Gorecki P."/>
            <person name="Heitman J."/>
            <person name="Hesse C."/>
            <person name="Hori C."/>
            <person name="Igarashi K."/>
            <person name="Jurgens J.A."/>
            <person name="Kallen N."/>
            <person name="Kersten P."/>
            <person name="Kohler A."/>
            <person name="Kuees U."/>
            <person name="Kumar T.K.A."/>
            <person name="Kuo A."/>
            <person name="LaButti K."/>
            <person name="Larrondo L.F."/>
            <person name="Lindquist E."/>
            <person name="Ling A."/>
            <person name="Lombard V."/>
            <person name="Lucas S."/>
            <person name="Lundell T."/>
            <person name="Martin R."/>
            <person name="McLaughlin D.J."/>
            <person name="Morgenstern I."/>
            <person name="Morin E."/>
            <person name="Murat C."/>
            <person name="Nagy L.G."/>
            <person name="Nolan M."/>
            <person name="Ohm R.A."/>
            <person name="Patyshakuliyeva A."/>
            <person name="Rokas A."/>
            <person name="Ruiz-Duenas F.J."/>
            <person name="Sabat G."/>
            <person name="Salamov A."/>
            <person name="Samejima M."/>
            <person name="Schmutz J."/>
            <person name="Slot J.C."/>
            <person name="St John F."/>
            <person name="Stenlid J."/>
            <person name="Sun H."/>
            <person name="Sun S."/>
            <person name="Syed K."/>
            <person name="Tsang A."/>
            <person name="Wiebenga A."/>
            <person name="Young D."/>
            <person name="Pisabarro A."/>
            <person name="Eastwood D.C."/>
            <person name="Martin F."/>
            <person name="Cullen D."/>
            <person name="Grigoriev I.V."/>
            <person name="Hibbett D.S."/>
        </authorList>
    </citation>
    <scope>NUCLEOTIDE SEQUENCE [LARGE SCALE GENOMIC DNA]</scope>
    <source>
        <strain evidence="2 3">ATCC 11539</strain>
    </source>
</reference>
<protein>
    <submittedName>
        <fullName evidence="2">Uncharacterized protein</fullName>
    </submittedName>
</protein>
<feature type="compositionally biased region" description="Polar residues" evidence="1">
    <location>
        <begin position="367"/>
        <end position="384"/>
    </location>
</feature>
<dbReference type="HOGENOM" id="CLU_045422_0_0_1"/>
<dbReference type="AlphaFoldDB" id="S7QF59"/>
<dbReference type="EMBL" id="KB469298">
    <property type="protein sequence ID" value="EPQ58476.1"/>
    <property type="molecule type" value="Genomic_DNA"/>
</dbReference>
<feature type="compositionally biased region" description="Low complexity" evidence="1">
    <location>
        <begin position="394"/>
        <end position="411"/>
    </location>
</feature>
<feature type="region of interest" description="Disordered" evidence="1">
    <location>
        <begin position="267"/>
        <end position="317"/>
    </location>
</feature>
<keyword evidence="3" id="KW-1185">Reference proteome</keyword>
<dbReference type="GeneID" id="19301458"/>
<feature type="compositionally biased region" description="Low complexity" evidence="1">
    <location>
        <begin position="14"/>
        <end position="27"/>
    </location>
</feature>
<feature type="compositionally biased region" description="Pro residues" evidence="1">
    <location>
        <begin position="354"/>
        <end position="364"/>
    </location>
</feature>
<feature type="compositionally biased region" description="Low complexity" evidence="1">
    <location>
        <begin position="419"/>
        <end position="437"/>
    </location>
</feature>
<dbReference type="eggNOG" id="ENOG502SVFC">
    <property type="taxonomic scope" value="Eukaryota"/>
</dbReference>